<accession>A0A6G0X3A4</accession>
<dbReference type="AlphaFoldDB" id="A0A6G0X3A4"/>
<dbReference type="Proteomes" id="UP000481153">
    <property type="component" value="Unassembled WGS sequence"/>
</dbReference>
<comment type="caution">
    <text evidence="2">The sequence shown here is derived from an EMBL/GenBank/DDBJ whole genome shotgun (WGS) entry which is preliminary data.</text>
</comment>
<evidence type="ECO:0000259" key="1">
    <source>
        <dbReference type="Pfam" id="PF21599"/>
    </source>
</evidence>
<gene>
    <name evidence="2" type="ORF">Ae201684_008987</name>
</gene>
<protein>
    <recommendedName>
        <fullName evidence="1">ZSWIM3 N-terminal domain-containing protein</fullName>
    </recommendedName>
</protein>
<organism evidence="2 3">
    <name type="scientific">Aphanomyces euteiches</name>
    <dbReference type="NCBI Taxonomy" id="100861"/>
    <lineage>
        <taxon>Eukaryota</taxon>
        <taxon>Sar</taxon>
        <taxon>Stramenopiles</taxon>
        <taxon>Oomycota</taxon>
        <taxon>Saprolegniomycetes</taxon>
        <taxon>Saprolegniales</taxon>
        <taxon>Verrucalvaceae</taxon>
        <taxon>Aphanomyces</taxon>
    </lineage>
</organism>
<reference evidence="2 3" key="1">
    <citation type="submission" date="2019-07" db="EMBL/GenBank/DDBJ databases">
        <title>Genomics analysis of Aphanomyces spp. identifies a new class of oomycete effector associated with host adaptation.</title>
        <authorList>
            <person name="Gaulin E."/>
        </authorList>
    </citation>
    <scope>NUCLEOTIDE SEQUENCE [LARGE SCALE GENOMIC DNA]</scope>
    <source>
        <strain evidence="2 3">ATCC 201684</strain>
    </source>
</reference>
<dbReference type="InterPro" id="IPR048325">
    <property type="entry name" value="ZSWIM3_N"/>
</dbReference>
<dbReference type="PANTHER" id="PTHR31569">
    <property type="entry name" value="SWIM-TYPE DOMAIN-CONTAINING PROTEIN"/>
    <property type="match status" value="1"/>
</dbReference>
<evidence type="ECO:0000313" key="3">
    <source>
        <dbReference type="Proteomes" id="UP000481153"/>
    </source>
</evidence>
<evidence type="ECO:0000313" key="2">
    <source>
        <dbReference type="EMBL" id="KAF0734305.1"/>
    </source>
</evidence>
<name>A0A6G0X3A4_9STRA</name>
<dbReference type="PANTHER" id="PTHR31569:SF4">
    <property type="entry name" value="SWIM-TYPE DOMAIN-CONTAINING PROTEIN"/>
    <property type="match status" value="1"/>
</dbReference>
<keyword evidence="3" id="KW-1185">Reference proteome</keyword>
<dbReference type="VEuPathDB" id="FungiDB:AeMF1_001538"/>
<sequence>MKRTESDNEVELRWQVVSIGEADIRLMDRRSDRVLDYIPVPETSTQVVVDPPPCIVFHSFDQLTTALTAYFESTHQEFSTRNSITVENANESVARVVKFPENDVRFKYASMTYVCKHGRTQKRRNNPDLTKSKRVKFAYSGCQACIWVSLVLLGLPGQRRWVYHVHKMVNVHNHELSAENQVASLRPFRMYLDEIYDMKHAGASPHDILQMLAAKEPNKKITIQTVRNILRNYAKELEAPARPVVVSWRLSLDPLPEYPSLPFYQLFTTLAKHVVEYGVTAPRLLYLNMCSVSSNFRRTWKPLTYDGVNQQQTEEKTFHATVLTAIAADGSSAIRPFCVFANHGTDRPQLTPNTITTPHGHVTPEAFEYWMIYLQSALHPNLARPIVLIVDHVTISSALEQISRRYGIHIVSWKDLYLGMKDIVAPLRRAIFEPFEARLCQHLGNLIPHLSTIQALTAEFASVAAVDYHAATVDRQAVRNAFLSTGLMPLNLPILAAPLGAAPPVKATYVVEEHRTSTITVQSNAMPRYYGVK</sequence>
<feature type="domain" description="ZSWIM3 N-terminal" evidence="1">
    <location>
        <begin position="56"/>
        <end position="147"/>
    </location>
</feature>
<dbReference type="InterPro" id="IPR052579">
    <property type="entry name" value="Zinc_finger_SWIM"/>
</dbReference>
<dbReference type="Pfam" id="PF21599">
    <property type="entry name" value="ZSWIM3_N"/>
    <property type="match status" value="1"/>
</dbReference>
<proteinExistence type="predicted"/>
<dbReference type="EMBL" id="VJMJ01000116">
    <property type="protein sequence ID" value="KAF0734305.1"/>
    <property type="molecule type" value="Genomic_DNA"/>
</dbReference>